<protein>
    <submittedName>
        <fullName evidence="1">Phage Gp37/Gp68 family protein</fullName>
    </submittedName>
</protein>
<name>A0A936NDC7_9ACTN</name>
<dbReference type="Pfam" id="PF07505">
    <property type="entry name" value="DUF5131"/>
    <property type="match status" value="1"/>
</dbReference>
<dbReference type="AlphaFoldDB" id="A0A936NDC7"/>
<accession>A0A936NDC7</accession>
<dbReference type="EMBL" id="JADJZA010000008">
    <property type="protein sequence ID" value="MBK9298235.1"/>
    <property type="molecule type" value="Genomic_DNA"/>
</dbReference>
<reference evidence="1 2" key="1">
    <citation type="submission" date="2020-10" db="EMBL/GenBank/DDBJ databases">
        <title>Connecting structure to function with the recovery of over 1000 high-quality activated sludge metagenome-assembled genomes encoding full-length rRNA genes using long-read sequencing.</title>
        <authorList>
            <person name="Singleton C.M."/>
            <person name="Petriglieri F."/>
            <person name="Kristensen J.M."/>
            <person name="Kirkegaard R.H."/>
            <person name="Michaelsen T.Y."/>
            <person name="Andersen M.H."/>
            <person name="Karst S.M."/>
            <person name="Dueholm M.S."/>
            <person name="Nielsen P.H."/>
            <person name="Albertsen M."/>
        </authorList>
    </citation>
    <scope>NUCLEOTIDE SEQUENCE [LARGE SCALE GENOMIC DNA]</scope>
    <source>
        <strain evidence="1">Lyne_18-Q3-R50-59_MAXAC.006</strain>
    </source>
</reference>
<sequence length="249" mass="27472">MAESSIEWTDATWNPTTGCDQTSPGCDNCYALTMAARLKAMGQAKYQVDGGPRTSGSGFALTIHPDTLSIPLRWSKPRMIFVNSMSDLFHRDVPVTFIRDVFAVMAETPRHTYQLLTKRSKRLGQLADVLDWPPNLWVGTSVETQSYEFRVDHLREVPAAVRFLSIEPLLGPVAVNLDGIDWVIVGGESGPSCRPVDPESIRAIRDACVDSGTPFFFKQWGGQRPKSNGRLLDGRAWGEYPARSVAASA</sequence>
<evidence type="ECO:0000313" key="1">
    <source>
        <dbReference type="EMBL" id="MBK9298235.1"/>
    </source>
</evidence>
<evidence type="ECO:0000313" key="2">
    <source>
        <dbReference type="Proteomes" id="UP000727993"/>
    </source>
</evidence>
<organism evidence="1 2">
    <name type="scientific">Candidatus Neomicrothrix subdominans</name>
    <dbReference type="NCBI Taxonomy" id="2954438"/>
    <lineage>
        <taxon>Bacteria</taxon>
        <taxon>Bacillati</taxon>
        <taxon>Actinomycetota</taxon>
        <taxon>Acidimicrobiia</taxon>
        <taxon>Acidimicrobiales</taxon>
        <taxon>Microthrixaceae</taxon>
        <taxon>Candidatus Neomicrothrix</taxon>
    </lineage>
</organism>
<proteinExistence type="predicted"/>
<dbReference type="CDD" id="cd01653">
    <property type="entry name" value="GATase1"/>
    <property type="match status" value="1"/>
</dbReference>
<dbReference type="InterPro" id="IPR011101">
    <property type="entry name" value="DUF5131"/>
</dbReference>
<dbReference type="Proteomes" id="UP000727993">
    <property type="component" value="Unassembled WGS sequence"/>
</dbReference>
<gene>
    <name evidence="1" type="ORF">IPN02_15635</name>
</gene>
<comment type="caution">
    <text evidence="1">The sequence shown here is derived from an EMBL/GenBank/DDBJ whole genome shotgun (WGS) entry which is preliminary data.</text>
</comment>